<evidence type="ECO:0000313" key="2">
    <source>
        <dbReference type="Proteomes" id="UP000315983"/>
    </source>
</evidence>
<sequence>MFYHCSGRLTRFVAAETVVPEPLPPSGRHVVCVRFVARPVRVVSVVTIDGGGDGREVRIECSTARLLVTIERLVVGPGSLPLLEQVAQLAQRRAELLGERVHQAGDRARSTEIQVEPVR</sequence>
<dbReference type="Proteomes" id="UP000315983">
    <property type="component" value="Unassembled WGS sequence"/>
</dbReference>
<dbReference type="EMBL" id="VFOL01000001">
    <property type="protein sequence ID" value="TQL38916.1"/>
    <property type="molecule type" value="Genomic_DNA"/>
</dbReference>
<comment type="caution">
    <text evidence="1">The sequence shown here is derived from an EMBL/GenBank/DDBJ whole genome shotgun (WGS) entry which is preliminary data.</text>
</comment>
<organism evidence="1 2">
    <name type="scientific">Salinispora arenicola</name>
    <dbReference type="NCBI Taxonomy" id="168697"/>
    <lineage>
        <taxon>Bacteria</taxon>
        <taxon>Bacillati</taxon>
        <taxon>Actinomycetota</taxon>
        <taxon>Actinomycetes</taxon>
        <taxon>Micromonosporales</taxon>
        <taxon>Micromonosporaceae</taxon>
        <taxon>Salinispora</taxon>
    </lineage>
</organism>
<accession>A0A542XSU6</accession>
<evidence type="ECO:0000313" key="1">
    <source>
        <dbReference type="EMBL" id="TQL38916.1"/>
    </source>
</evidence>
<proteinExistence type="predicted"/>
<dbReference type="AlphaFoldDB" id="A0A542XSU6"/>
<reference evidence="1 2" key="1">
    <citation type="submission" date="2019-06" db="EMBL/GenBank/DDBJ databases">
        <title>Sequencing the genomes of 1000 actinobacteria strains.</title>
        <authorList>
            <person name="Klenk H.-P."/>
        </authorList>
    </citation>
    <scope>NUCLEOTIDE SEQUENCE [LARGE SCALE GENOMIC DNA]</scope>
    <source>
        <strain evidence="1 2">DSM 44819</strain>
    </source>
</reference>
<gene>
    <name evidence="1" type="ORF">FB564_4134</name>
</gene>
<protein>
    <submittedName>
        <fullName evidence="1">Uncharacterized protein</fullName>
    </submittedName>
</protein>
<name>A0A542XSU6_SALAC</name>